<keyword evidence="2" id="KW-1185">Reference proteome</keyword>
<accession>A0ABT4RWL8</accession>
<dbReference type="SUPFAM" id="SSF52540">
    <property type="entry name" value="P-loop containing nucleoside triphosphate hydrolases"/>
    <property type="match status" value="1"/>
</dbReference>
<dbReference type="EMBL" id="JAPFGC010000002">
    <property type="protein sequence ID" value="MDA0176135.1"/>
    <property type="molecule type" value="Genomic_DNA"/>
</dbReference>
<dbReference type="Proteomes" id="UP001149142">
    <property type="component" value="Unassembled WGS sequence"/>
</dbReference>
<dbReference type="InterPro" id="IPR040632">
    <property type="entry name" value="Sulfotransfer_4"/>
</dbReference>
<name>A0ABT4RWL8_9FLAO</name>
<gene>
    <name evidence="1" type="ORF">OOZ35_01350</name>
</gene>
<evidence type="ECO:0000313" key="2">
    <source>
        <dbReference type="Proteomes" id="UP001149142"/>
    </source>
</evidence>
<dbReference type="PANTHER" id="PTHR36978:SF4">
    <property type="entry name" value="P-LOOP CONTAINING NUCLEOSIDE TRIPHOSPHATE HYDROLASE PROTEIN"/>
    <property type="match status" value="1"/>
</dbReference>
<reference evidence="1" key="1">
    <citation type="submission" date="2022-11" db="EMBL/GenBank/DDBJ databases">
        <title>Refractory cell wall polysaccharides provide important carbon source for microbial heterotrophs in the hadal ocean.</title>
        <authorList>
            <person name="Zhu X."/>
        </authorList>
    </citation>
    <scope>NUCLEOTIDE SEQUENCE</scope>
    <source>
        <strain evidence="1">MTRN7</strain>
    </source>
</reference>
<organism evidence="1 2">
    <name type="scientific">Mesoflavibacter profundi</name>
    <dbReference type="NCBI Taxonomy" id="2708110"/>
    <lineage>
        <taxon>Bacteria</taxon>
        <taxon>Pseudomonadati</taxon>
        <taxon>Bacteroidota</taxon>
        <taxon>Flavobacteriia</taxon>
        <taxon>Flavobacteriales</taxon>
        <taxon>Flavobacteriaceae</taxon>
        <taxon>Mesoflavibacter</taxon>
    </lineage>
</organism>
<dbReference type="Pfam" id="PF17784">
    <property type="entry name" value="Sulfotransfer_4"/>
    <property type="match status" value="2"/>
</dbReference>
<dbReference type="RefSeq" id="WP_270004917.1">
    <property type="nucleotide sequence ID" value="NZ_JAPFGC010000002.1"/>
</dbReference>
<comment type="caution">
    <text evidence="1">The sequence shown here is derived from an EMBL/GenBank/DDBJ whole genome shotgun (WGS) entry which is preliminary data.</text>
</comment>
<dbReference type="InterPro" id="IPR027417">
    <property type="entry name" value="P-loop_NTPase"/>
</dbReference>
<evidence type="ECO:0000313" key="1">
    <source>
        <dbReference type="EMBL" id="MDA0176135.1"/>
    </source>
</evidence>
<proteinExistence type="predicted"/>
<sequence>MSSAFLLGLFRRIFLKRKRKVFIIGFHKTGTSTLGKALQILGYTVCGSLKEAYDYDLNKDVKSYILEKAKPLLNTYDSFQDTPWFLIYKELYQLYPDAYFILTKRSEKRWIKSVQKHFGDQKFKYHDYIYGTNNSIKDESIYLKRYQNHNLEVELFFEGKSNFLIFDIENSNWETLVSFLGARKPLVAFPHANKAGNNLLLKTKVKSLIKQLYYKK</sequence>
<dbReference type="Gene3D" id="3.40.50.300">
    <property type="entry name" value="P-loop containing nucleotide triphosphate hydrolases"/>
    <property type="match status" value="1"/>
</dbReference>
<evidence type="ECO:0008006" key="3">
    <source>
        <dbReference type="Google" id="ProtNLM"/>
    </source>
</evidence>
<protein>
    <recommendedName>
        <fullName evidence="3">Sulfotransferase family protein</fullName>
    </recommendedName>
</protein>
<dbReference type="PANTHER" id="PTHR36978">
    <property type="entry name" value="P-LOOP CONTAINING NUCLEOTIDE TRIPHOSPHATE HYDROLASE"/>
    <property type="match status" value="1"/>
</dbReference>